<feature type="chain" id="PRO_5035796752" evidence="2">
    <location>
        <begin position="23"/>
        <end position="1298"/>
    </location>
</feature>
<dbReference type="GO" id="GO:0044545">
    <property type="term" value="C:NSL complex"/>
    <property type="evidence" value="ECO:0007669"/>
    <property type="project" value="TreeGrafter"/>
</dbReference>
<dbReference type="PANTHER" id="PTHR22443:SF18">
    <property type="entry name" value="NON-SPECIFIC LETHAL 1, ISOFORM M"/>
    <property type="match status" value="1"/>
</dbReference>
<feature type="region of interest" description="Disordered" evidence="1">
    <location>
        <begin position="1142"/>
        <end position="1167"/>
    </location>
</feature>
<protein>
    <submittedName>
        <fullName evidence="4">KAT8 regulatory NSL complex subunit 1 like protein</fullName>
    </submittedName>
</protein>
<feature type="compositionally biased region" description="Polar residues" evidence="1">
    <location>
        <begin position="232"/>
        <end position="273"/>
    </location>
</feature>
<dbReference type="Gene3D" id="6.10.250.3170">
    <property type="match status" value="1"/>
</dbReference>
<feature type="domain" description="PEHE" evidence="3">
    <location>
        <begin position="1049"/>
        <end position="1207"/>
    </location>
</feature>
<feature type="compositionally biased region" description="Low complexity" evidence="1">
    <location>
        <begin position="420"/>
        <end position="434"/>
    </location>
</feature>
<organism evidence="4 5">
    <name type="scientific">Argiope bruennichi</name>
    <name type="common">Wasp spider</name>
    <name type="synonym">Aranea bruennichi</name>
    <dbReference type="NCBI Taxonomy" id="94029"/>
    <lineage>
        <taxon>Eukaryota</taxon>
        <taxon>Metazoa</taxon>
        <taxon>Ecdysozoa</taxon>
        <taxon>Arthropoda</taxon>
        <taxon>Chelicerata</taxon>
        <taxon>Arachnida</taxon>
        <taxon>Araneae</taxon>
        <taxon>Araneomorphae</taxon>
        <taxon>Entelegynae</taxon>
        <taxon>Araneoidea</taxon>
        <taxon>Araneidae</taxon>
        <taxon>Argiope</taxon>
    </lineage>
</organism>
<dbReference type="EMBL" id="JABXBU010002072">
    <property type="protein sequence ID" value="KAF8776965.1"/>
    <property type="molecule type" value="Genomic_DNA"/>
</dbReference>
<sequence length="1298" mass="143529">MLSPASLRVCCLAVMAPALTKADRRADCLPVVLPFCMSKTADSENRKDRVNELSLTKLPNKFASLLNKRKHLMNKAWFRTYIRNNSELSDRNRYSQFDLRKSLLNSKVRLNAETKIKSWHGTNVTLAVADKVRLKYTMNKNNNSLRNMGLARANTSLGLHSMKKMNRSVQLTQRDKGSPSNLTQVSSDLTPDLPDSTNSELETPYMIARIVQPVQGQSSGEVSSSGDLACDSTHSAVGNMPVSNADNSCTDQGVVSISNDSNTPPLSVSPNDTEVSLSATNLSVTLTDPKCSLNTTESLDAGIVETFVPASNSNALSPKYNQTSVAPNDISVIQENSVKLSQHSNQDLVSDVLDTKEPEHVSSADNLNCVTSLPSPVSSVPIQDGIVDIAASLDDKAPFSPCSPSRFSLDGSDDESGSCTSSTLSADDSPLPSSLDEGNEKVFITFPDSFLASASGVHKELAAPAFSDASCFTFNSVDSLTSNDGMHLKHNACCSVPERDRSLFKELLLEHHEKISIALKETEFLLRKYMVQHAQKQIRTFVQHFQKKFTIPCQRQTKSNGSKSTRDLVDLKAELLQSENVKNLSTAALVNLVRNMGSNASAENLLPLQNPVLQDSELSQNKLTSQTFTPEEISDVKHTSKILLKSMKNLLRSADPDLTESSDEGSSDMEMDDPAETSVQKKALWKFLKERAALASRSTLLISKIRELENQLQTISGCMKTMNSSYGKLSFENQPVSENADDTSLQANLKLGRPKGLGRPVNGYLDHCSLSSTINVSTTVNNSEALHKEGKPNSIVVDATESCMRTRPLKTSSFHKRKLIVTTGLHLTNPKIAKLSTVSCVCNSQEEMLPCVLCTGRYNCIQSVDPDSLPLLDRVALLDPSFHPLLSFEKDIPLLVHFENILKKNEAQYQIVRPISPTPSSHRSFGTKPKLMTDAKSRSRKLKRYARSLLSAKYHDKKKHFRKHKLVFGKWRKLQSKSSFHARNRFRRFSVASSGSSHDSPVPSPMSAFDDGSGYDARRRRDDNQFDIDDVIIPYSNKRGRLVKFEFKDIEIPSWRSIAFEDLKSIEMEEDTSDAAYVKRHEGYEIEERKIIRNGGGALGFFNTWQKRARRQHRSDSRADSSGANTPDPVLMCEQDILFQDPNSMNASSPLSPALSPPATPVSANVISDDSQISLSNMKRKIGGIKKQDELPNFRTSIADYDEISPYERRTFPLSDETMEDLLAEADHNKDDTDVTASGPSCPASPASSTSSTSTVEEEEDITDPEWRVVRRESGPEQALVLKFAKRIALFTKIVPVF</sequence>
<evidence type="ECO:0000256" key="1">
    <source>
        <dbReference type="SAM" id="MobiDB-lite"/>
    </source>
</evidence>
<keyword evidence="2" id="KW-0732">Signal</keyword>
<dbReference type="SMART" id="SM01300">
    <property type="entry name" value="PEHE"/>
    <property type="match status" value="1"/>
</dbReference>
<feature type="region of interest" description="Disordered" evidence="1">
    <location>
        <begin position="1230"/>
        <end position="1264"/>
    </location>
</feature>
<reference evidence="4" key="2">
    <citation type="submission" date="2020-06" db="EMBL/GenBank/DDBJ databases">
        <authorList>
            <person name="Sheffer M."/>
        </authorList>
    </citation>
    <scope>NUCLEOTIDE SEQUENCE</scope>
</reference>
<keyword evidence="5" id="KW-1185">Reference proteome</keyword>
<dbReference type="GO" id="GO:0035035">
    <property type="term" value="F:histone acetyltransferase binding"/>
    <property type="evidence" value="ECO:0007669"/>
    <property type="project" value="TreeGrafter"/>
</dbReference>
<proteinExistence type="predicted"/>
<evidence type="ECO:0000256" key="2">
    <source>
        <dbReference type="SAM" id="SignalP"/>
    </source>
</evidence>
<dbReference type="Pfam" id="PF15275">
    <property type="entry name" value="PEHE"/>
    <property type="match status" value="1"/>
</dbReference>
<dbReference type="InterPro" id="IPR026180">
    <property type="entry name" value="NSL1"/>
</dbReference>
<dbReference type="PANTHER" id="PTHR22443">
    <property type="entry name" value="NON-SPECIFIC LETHAL 1, ISOFORM M"/>
    <property type="match status" value="1"/>
</dbReference>
<dbReference type="Proteomes" id="UP000807504">
    <property type="component" value="Unassembled WGS sequence"/>
</dbReference>
<dbReference type="PROSITE" id="PS52052">
    <property type="entry name" value="PEHE"/>
    <property type="match status" value="1"/>
</dbReference>
<reference evidence="4" key="1">
    <citation type="journal article" date="2020" name="bioRxiv">
        <title>Chromosome-level reference genome of the European wasp spider Argiope bruennichi: a resource for studies on range expansion and evolutionary adaptation.</title>
        <authorList>
            <person name="Sheffer M.M."/>
            <person name="Hoppe A."/>
            <person name="Krehenwinkel H."/>
            <person name="Uhl G."/>
            <person name="Kuss A.W."/>
            <person name="Jensen L."/>
            <person name="Jensen C."/>
            <person name="Gillespie R.G."/>
            <person name="Hoff K.J."/>
            <person name="Prost S."/>
        </authorList>
    </citation>
    <scope>NUCLEOTIDE SEQUENCE</scope>
</reference>
<dbReference type="InterPro" id="IPR029332">
    <property type="entry name" value="PEHE_dom"/>
</dbReference>
<name>A0A8T0ERG7_ARGBR</name>
<feature type="region of interest" description="Disordered" evidence="1">
    <location>
        <begin position="170"/>
        <end position="198"/>
    </location>
</feature>
<feature type="signal peptide" evidence="2">
    <location>
        <begin position="1"/>
        <end position="22"/>
    </location>
</feature>
<feature type="region of interest" description="Disordered" evidence="1">
    <location>
        <begin position="992"/>
        <end position="1015"/>
    </location>
</feature>
<feature type="compositionally biased region" description="Acidic residues" evidence="1">
    <location>
        <begin position="657"/>
        <end position="674"/>
    </location>
</feature>
<feature type="compositionally biased region" description="Low complexity" evidence="1">
    <location>
        <begin position="1236"/>
        <end position="1255"/>
    </location>
</feature>
<feature type="region of interest" description="Disordered" evidence="1">
    <location>
        <begin position="918"/>
        <end position="937"/>
    </location>
</feature>
<feature type="region of interest" description="Disordered" evidence="1">
    <location>
        <begin position="217"/>
        <end position="273"/>
    </location>
</feature>
<gene>
    <name evidence="4" type="ORF">HNY73_013897</name>
</gene>
<accession>A0A8T0ERG7</accession>
<feature type="compositionally biased region" description="Low complexity" evidence="1">
    <location>
        <begin position="1142"/>
        <end position="1154"/>
    </location>
</feature>
<evidence type="ECO:0000259" key="3">
    <source>
        <dbReference type="PROSITE" id="PS52052"/>
    </source>
</evidence>
<evidence type="ECO:0000313" key="5">
    <source>
        <dbReference type="Proteomes" id="UP000807504"/>
    </source>
</evidence>
<feature type="compositionally biased region" description="Low complexity" evidence="1">
    <location>
        <begin position="992"/>
        <end position="1001"/>
    </location>
</feature>
<comment type="caution">
    <text evidence="4">The sequence shown here is derived from an EMBL/GenBank/DDBJ whole genome shotgun (WGS) entry which is preliminary data.</text>
</comment>
<feature type="compositionally biased region" description="Low complexity" evidence="1">
    <location>
        <begin position="217"/>
        <end position="226"/>
    </location>
</feature>
<evidence type="ECO:0000313" key="4">
    <source>
        <dbReference type="EMBL" id="KAF8776965.1"/>
    </source>
</evidence>
<feature type="region of interest" description="Disordered" evidence="1">
    <location>
        <begin position="654"/>
        <end position="674"/>
    </location>
</feature>
<feature type="region of interest" description="Disordered" evidence="1">
    <location>
        <begin position="404"/>
        <end position="434"/>
    </location>
</feature>